<reference evidence="10 11" key="2">
    <citation type="submission" date="2025-04" db="UniProtKB">
        <authorList>
            <consortium name="RefSeq"/>
        </authorList>
    </citation>
    <scope>IDENTIFICATION</scope>
    <source>
        <strain evidence="10 11">S238N-H82</strain>
        <tissue evidence="10 11">Testes</tissue>
    </source>
</reference>
<dbReference type="GeneID" id="118432512"/>
<keyword evidence="6" id="KW-0560">Oxidoreductase</keyword>
<dbReference type="GO" id="GO:0004322">
    <property type="term" value="F:ferroxidase activity"/>
    <property type="evidence" value="ECO:0007669"/>
    <property type="project" value="UniProtKB-EC"/>
</dbReference>
<dbReference type="InterPro" id="IPR008331">
    <property type="entry name" value="Ferritin_DPS_dom"/>
</dbReference>
<organism evidence="9 10">
    <name type="scientific">Branchiostoma floridae</name>
    <name type="common">Florida lancelet</name>
    <name type="synonym">Amphioxus</name>
    <dbReference type="NCBI Taxonomy" id="7739"/>
    <lineage>
        <taxon>Eukaryota</taxon>
        <taxon>Metazoa</taxon>
        <taxon>Chordata</taxon>
        <taxon>Cephalochordata</taxon>
        <taxon>Leptocardii</taxon>
        <taxon>Amphioxiformes</taxon>
        <taxon>Branchiostomatidae</taxon>
        <taxon>Branchiostoma</taxon>
    </lineage>
</organism>
<evidence type="ECO:0000256" key="4">
    <source>
        <dbReference type="ARBA" id="ARBA00023004"/>
    </source>
</evidence>
<evidence type="ECO:0000259" key="8">
    <source>
        <dbReference type="PROSITE" id="PS50905"/>
    </source>
</evidence>
<evidence type="ECO:0000256" key="3">
    <source>
        <dbReference type="ARBA" id="ARBA00022723"/>
    </source>
</evidence>
<dbReference type="Proteomes" id="UP000001554">
    <property type="component" value="Chromosome 15"/>
</dbReference>
<keyword evidence="4 5" id="KW-0408">Iron</keyword>
<dbReference type="PANTHER" id="PTHR11431:SF75">
    <property type="entry name" value="FERRITIN"/>
    <property type="match status" value="1"/>
</dbReference>
<dbReference type="EC" id="1.16.3.1" evidence="6"/>
<dbReference type="Gene3D" id="1.20.1260.10">
    <property type="match status" value="1"/>
</dbReference>
<evidence type="ECO:0000313" key="10">
    <source>
        <dbReference type="RefSeq" id="XP_035700011.1"/>
    </source>
</evidence>
<keyword evidence="3 5" id="KW-0479">Metal-binding</keyword>
<dbReference type="FunFam" id="1.20.1260.10:FF:000002">
    <property type="entry name" value="Ferritin, mitochondrial"/>
    <property type="match status" value="1"/>
</dbReference>
<dbReference type="GO" id="GO:0006826">
    <property type="term" value="P:iron ion transport"/>
    <property type="evidence" value="ECO:0007669"/>
    <property type="project" value="InterPro"/>
</dbReference>
<feature type="signal peptide" evidence="7">
    <location>
        <begin position="1"/>
        <end position="27"/>
    </location>
</feature>
<dbReference type="AlphaFoldDB" id="A0A9J7NDP7"/>
<evidence type="ECO:0000256" key="2">
    <source>
        <dbReference type="ARBA" id="ARBA00022434"/>
    </source>
</evidence>
<feature type="binding site" evidence="5">
    <location>
        <position position="111"/>
    </location>
    <ligand>
        <name>Fe cation</name>
        <dbReference type="ChEBI" id="CHEBI:24875"/>
        <label>1</label>
    </ligand>
</feature>
<dbReference type="InterPro" id="IPR009040">
    <property type="entry name" value="Ferritin-like_diiron"/>
</dbReference>
<dbReference type="InterPro" id="IPR012347">
    <property type="entry name" value="Ferritin-like"/>
</dbReference>
<sequence>MRMTSVRNPLVWLSVVCAVLVSVPAWAGGWDNNRDNNRDSRASGQSFDSVPRMTSQVRQNFHDDCEAGINKQINLQLYASLVYMSMASYFGRDDVSLHNFQKFFNHASDEEREHARKLQSYQAKRGGRVILQTVQKPERDEWGSGLDAMRAALALEKNINQALLDLHKVAGSRNDPQMQDFLESEFLGEQVDSIKELGDHVTNLKRTGAGLGEYMFDKFTLGKGEL</sequence>
<feature type="binding site" evidence="5">
    <location>
        <position position="190"/>
    </location>
    <ligand>
        <name>Fe cation</name>
        <dbReference type="ChEBI" id="CHEBI:24875"/>
        <label>1</label>
    </ligand>
</feature>
<dbReference type="Pfam" id="PF00210">
    <property type="entry name" value="Ferritin"/>
    <property type="match status" value="1"/>
</dbReference>
<dbReference type="PROSITE" id="PS50905">
    <property type="entry name" value="FERRITIN_LIKE"/>
    <property type="match status" value="1"/>
</dbReference>
<evidence type="ECO:0000256" key="7">
    <source>
        <dbReference type="SAM" id="SignalP"/>
    </source>
</evidence>
<feature type="domain" description="Ferritin-like diiron" evidence="8">
    <location>
        <begin position="59"/>
        <end position="208"/>
    </location>
</feature>
<dbReference type="KEGG" id="bfo:118432512"/>
<evidence type="ECO:0000256" key="1">
    <source>
        <dbReference type="ARBA" id="ARBA00007513"/>
    </source>
</evidence>
<dbReference type="RefSeq" id="XP_035700011.1">
    <property type="nucleotide sequence ID" value="XM_035844118.1"/>
</dbReference>
<dbReference type="OMA" id="WNSAKDA"/>
<reference evidence="9" key="1">
    <citation type="journal article" date="2020" name="Nat. Ecol. Evol.">
        <title>Deeply conserved synteny resolves early events in vertebrate evolution.</title>
        <authorList>
            <person name="Simakov O."/>
            <person name="Marletaz F."/>
            <person name="Yue J.X."/>
            <person name="O'Connell B."/>
            <person name="Jenkins J."/>
            <person name="Brandt A."/>
            <person name="Calef R."/>
            <person name="Tung C.H."/>
            <person name="Huang T.K."/>
            <person name="Schmutz J."/>
            <person name="Satoh N."/>
            <person name="Yu J.K."/>
            <person name="Putnam N.H."/>
            <person name="Green R.E."/>
            <person name="Rokhsar D.S."/>
        </authorList>
    </citation>
    <scope>NUCLEOTIDE SEQUENCE [LARGE SCALE GENOMIC DNA]</scope>
    <source>
        <strain evidence="9">S238N-H82</strain>
    </source>
</reference>
<name>A0A9J7NDP7_BRAFL</name>
<dbReference type="InterPro" id="IPR009078">
    <property type="entry name" value="Ferritin-like_SF"/>
</dbReference>
<comment type="function">
    <text evidence="6">Stores iron in a soluble, non-toxic, readily available form. Important for iron homeostasis. Iron is taken up in the ferrous form and deposited as ferric hydroxides after oxidation.</text>
</comment>
<accession>A0A9J7NDP7</accession>
<dbReference type="GO" id="GO:0005737">
    <property type="term" value="C:cytoplasm"/>
    <property type="evidence" value="ECO:0000318"/>
    <property type="project" value="GO_Central"/>
</dbReference>
<feature type="binding site" evidence="5">
    <location>
        <position position="114"/>
    </location>
    <ligand>
        <name>Fe cation</name>
        <dbReference type="ChEBI" id="CHEBI:24875"/>
        <label>1</label>
    </ligand>
</feature>
<evidence type="ECO:0000313" key="11">
    <source>
        <dbReference type="RefSeq" id="XP_035700012.1"/>
    </source>
</evidence>
<proteinExistence type="inferred from homology"/>
<comment type="similarity">
    <text evidence="1 6">Belongs to the ferritin family.</text>
</comment>
<protein>
    <recommendedName>
        <fullName evidence="6">Ferritin</fullName>
        <ecNumber evidence="6">1.16.3.1</ecNumber>
    </recommendedName>
</protein>
<feature type="chain" id="PRO_5044699122" description="Ferritin" evidence="7">
    <location>
        <begin position="28"/>
        <end position="226"/>
    </location>
</feature>
<comment type="catalytic activity">
    <reaction evidence="6">
        <text>4 Fe(2+) + O2 + 4 H(+) = 4 Fe(3+) + 2 H2O</text>
        <dbReference type="Rhea" id="RHEA:11148"/>
        <dbReference type="ChEBI" id="CHEBI:15377"/>
        <dbReference type="ChEBI" id="CHEBI:15378"/>
        <dbReference type="ChEBI" id="CHEBI:15379"/>
        <dbReference type="ChEBI" id="CHEBI:29033"/>
        <dbReference type="ChEBI" id="CHEBI:29034"/>
        <dbReference type="EC" id="1.16.3.1"/>
    </reaction>
</comment>
<dbReference type="PANTHER" id="PTHR11431">
    <property type="entry name" value="FERRITIN"/>
    <property type="match status" value="1"/>
</dbReference>
<feature type="binding site" evidence="5">
    <location>
        <position position="156"/>
    </location>
    <ligand>
        <name>Fe cation</name>
        <dbReference type="ChEBI" id="CHEBI:24875"/>
        <label>1</label>
    </ligand>
</feature>
<keyword evidence="7" id="KW-0732">Signal</keyword>
<dbReference type="GO" id="GO:0008199">
    <property type="term" value="F:ferric iron binding"/>
    <property type="evidence" value="ECO:0000318"/>
    <property type="project" value="GO_Central"/>
</dbReference>
<evidence type="ECO:0000256" key="5">
    <source>
        <dbReference type="PIRSR" id="PIRSR601519-1"/>
    </source>
</evidence>
<dbReference type="GO" id="GO:0006879">
    <property type="term" value="P:intracellular iron ion homeostasis"/>
    <property type="evidence" value="ECO:0007669"/>
    <property type="project" value="UniProtKB-KW"/>
</dbReference>
<dbReference type="SUPFAM" id="SSF47240">
    <property type="entry name" value="Ferritin-like"/>
    <property type="match status" value="1"/>
</dbReference>
<dbReference type="PROSITE" id="PS00204">
    <property type="entry name" value="FERRITIN_2"/>
    <property type="match status" value="1"/>
</dbReference>
<keyword evidence="2 6" id="KW-0409">Iron storage</keyword>
<evidence type="ECO:0000256" key="6">
    <source>
        <dbReference type="RuleBase" id="RU361145"/>
    </source>
</evidence>
<dbReference type="GO" id="GO:0008198">
    <property type="term" value="F:ferrous iron binding"/>
    <property type="evidence" value="ECO:0000318"/>
    <property type="project" value="GO_Central"/>
</dbReference>
<dbReference type="RefSeq" id="XP_035700012.1">
    <property type="nucleotide sequence ID" value="XM_035844119.1"/>
</dbReference>
<dbReference type="CDD" id="cd01056">
    <property type="entry name" value="Euk_Ferritin"/>
    <property type="match status" value="1"/>
</dbReference>
<dbReference type="InterPro" id="IPR001519">
    <property type="entry name" value="Ferritin"/>
</dbReference>
<keyword evidence="9" id="KW-1185">Reference proteome</keyword>
<dbReference type="InterPro" id="IPR014034">
    <property type="entry name" value="Ferritin_CS"/>
</dbReference>
<gene>
    <name evidence="10 11" type="primary">LOC118432512</name>
</gene>
<evidence type="ECO:0000313" key="9">
    <source>
        <dbReference type="Proteomes" id="UP000001554"/>
    </source>
</evidence>
<dbReference type="OrthoDB" id="186462at2759"/>